<organism evidence="1 2">
    <name type="scientific">Diversispora epigaea</name>
    <dbReference type="NCBI Taxonomy" id="1348612"/>
    <lineage>
        <taxon>Eukaryota</taxon>
        <taxon>Fungi</taxon>
        <taxon>Fungi incertae sedis</taxon>
        <taxon>Mucoromycota</taxon>
        <taxon>Glomeromycotina</taxon>
        <taxon>Glomeromycetes</taxon>
        <taxon>Diversisporales</taxon>
        <taxon>Diversisporaceae</taxon>
        <taxon>Diversispora</taxon>
    </lineage>
</organism>
<comment type="caution">
    <text evidence="1">The sequence shown here is derived from an EMBL/GenBank/DDBJ whole genome shotgun (WGS) entry which is preliminary data.</text>
</comment>
<reference evidence="1 2" key="1">
    <citation type="submission" date="2018-08" db="EMBL/GenBank/DDBJ databases">
        <title>Genome and evolution of the arbuscular mycorrhizal fungus Diversispora epigaea (formerly Glomus versiforme) and its bacterial endosymbionts.</title>
        <authorList>
            <person name="Sun X."/>
            <person name="Fei Z."/>
            <person name="Harrison M."/>
        </authorList>
    </citation>
    <scope>NUCLEOTIDE SEQUENCE [LARGE SCALE GENOMIC DNA]</scope>
    <source>
        <strain evidence="1 2">IT104</strain>
    </source>
</reference>
<proteinExistence type="predicted"/>
<sequence>MSGIGIRLQDYLKLFKYMVPLSKNLSRFALKLDNMGKHLHENVNDMISSAESISESSERLTVKSFNHRTNLNSLMNIIKLNEFV</sequence>
<accession>A0A397J5F9</accession>
<dbReference type="EMBL" id="PQFF01000128">
    <property type="protein sequence ID" value="RHZ80303.1"/>
    <property type="molecule type" value="Genomic_DNA"/>
</dbReference>
<keyword evidence="2" id="KW-1185">Reference proteome</keyword>
<protein>
    <submittedName>
        <fullName evidence="1">Uncharacterized protein</fullName>
    </submittedName>
</protein>
<evidence type="ECO:0000313" key="2">
    <source>
        <dbReference type="Proteomes" id="UP000266861"/>
    </source>
</evidence>
<dbReference type="Proteomes" id="UP000266861">
    <property type="component" value="Unassembled WGS sequence"/>
</dbReference>
<dbReference type="AlphaFoldDB" id="A0A397J5F9"/>
<gene>
    <name evidence="1" type="ORF">Glove_137g142</name>
</gene>
<name>A0A397J5F9_9GLOM</name>
<evidence type="ECO:0000313" key="1">
    <source>
        <dbReference type="EMBL" id="RHZ80303.1"/>
    </source>
</evidence>